<protein>
    <submittedName>
        <fullName evidence="1">Uncharacterized protein</fullName>
    </submittedName>
</protein>
<dbReference type="AlphaFoldDB" id="A0A2T4A859"/>
<reference evidence="1 2" key="1">
    <citation type="submission" date="2016-07" db="EMBL/GenBank/DDBJ databases">
        <title>Multiple horizontal gene transfer events from other fungi enriched the ability of initially mycotrophic Trichoderma (Ascomycota) to feed on dead plant biomass.</title>
        <authorList>
            <consortium name="DOE Joint Genome Institute"/>
            <person name="Aerts A."/>
            <person name="Atanasova L."/>
            <person name="Chenthamara K."/>
            <person name="Zhang J."/>
            <person name="Grujic M."/>
            <person name="Henrissat B."/>
            <person name="Kuo A."/>
            <person name="Salamov A."/>
            <person name="Lipzen A."/>
            <person name="Labutti K."/>
            <person name="Barry K."/>
            <person name="Miao Y."/>
            <person name="Rahimi M.J."/>
            <person name="Shen Q."/>
            <person name="Grigoriev I.V."/>
            <person name="Kubicek C.P."/>
            <person name="Druzhinina I.S."/>
        </authorList>
    </citation>
    <scope>NUCLEOTIDE SEQUENCE [LARGE SCALE GENOMIC DNA]</scope>
    <source>
        <strain evidence="1 2">CBS 226.95</strain>
    </source>
</reference>
<evidence type="ECO:0000313" key="1">
    <source>
        <dbReference type="EMBL" id="PTB53241.1"/>
    </source>
</evidence>
<evidence type="ECO:0000313" key="2">
    <source>
        <dbReference type="Proteomes" id="UP000241690"/>
    </source>
</evidence>
<dbReference type="Proteomes" id="UP000241690">
    <property type="component" value="Unassembled WGS sequence"/>
</dbReference>
<keyword evidence="2" id="KW-1185">Reference proteome</keyword>
<organism evidence="1 2">
    <name type="scientific">Trichoderma harzianum CBS 226.95</name>
    <dbReference type="NCBI Taxonomy" id="983964"/>
    <lineage>
        <taxon>Eukaryota</taxon>
        <taxon>Fungi</taxon>
        <taxon>Dikarya</taxon>
        <taxon>Ascomycota</taxon>
        <taxon>Pezizomycotina</taxon>
        <taxon>Sordariomycetes</taxon>
        <taxon>Hypocreomycetidae</taxon>
        <taxon>Hypocreales</taxon>
        <taxon>Hypocreaceae</taxon>
        <taxon>Trichoderma</taxon>
    </lineage>
</organism>
<name>A0A2T4A859_TRIHA</name>
<dbReference type="GeneID" id="36623910"/>
<sequence length="178" mass="19807">MRCQKASAMDPDMAHTRATGYGLYECQTPTPDQTHPPILNIRSMDAGTVNGFAHPGSPCAPVRYLRYHRMERIGCIVDISLLGMFPRPLLQQPRRILMAEIKNQFVCDFVSPAIPQHLRKRKPKSSLPPRDAGQDAVLMPRKGALHIDALLLLLAKLECNSWIGASRGQAWNLVDDGV</sequence>
<dbReference type="RefSeq" id="XP_024772918.1">
    <property type="nucleotide sequence ID" value="XM_024915343.1"/>
</dbReference>
<gene>
    <name evidence="1" type="ORF">M431DRAFT_459495</name>
</gene>
<dbReference type="EMBL" id="KZ679682">
    <property type="protein sequence ID" value="PTB53241.1"/>
    <property type="molecule type" value="Genomic_DNA"/>
</dbReference>
<proteinExistence type="predicted"/>
<accession>A0A2T4A859</accession>